<dbReference type="Pfam" id="PF06568">
    <property type="entry name" value="YjiS-like"/>
    <property type="match status" value="1"/>
</dbReference>
<dbReference type="EMBL" id="SOEB01000005">
    <property type="protein sequence ID" value="TDX31368.1"/>
    <property type="molecule type" value="Genomic_DNA"/>
</dbReference>
<protein>
    <submittedName>
        <fullName evidence="2">Uncharacterized protein YjiS (DUF1127 family)</fullName>
    </submittedName>
</protein>
<evidence type="ECO:0000313" key="3">
    <source>
        <dbReference type="Proteomes" id="UP000295484"/>
    </source>
</evidence>
<reference evidence="2 3" key="1">
    <citation type="submission" date="2019-03" db="EMBL/GenBank/DDBJ databases">
        <title>Genomic Encyclopedia of Type Strains, Phase IV (KMG-IV): sequencing the most valuable type-strain genomes for metagenomic binning, comparative biology and taxonomic classification.</title>
        <authorList>
            <person name="Goeker M."/>
        </authorList>
    </citation>
    <scope>NUCLEOTIDE SEQUENCE [LARGE SCALE GENOMIC DNA]</scope>
    <source>
        <strain evidence="2 3">JA181</strain>
    </source>
</reference>
<comment type="caution">
    <text evidence="2">The sequence shown here is derived from an EMBL/GenBank/DDBJ whole genome shotgun (WGS) entry which is preliminary data.</text>
</comment>
<dbReference type="InterPro" id="IPR009506">
    <property type="entry name" value="YjiS-like"/>
</dbReference>
<sequence>MTSLTRAAPNSALSFRLSALAETLLRIGRRSSLRRQTVRELSALSDRDLKDLGIFRCDIRTIAAEAARNA</sequence>
<organism evidence="2 3">
    <name type="scientific">Rhodovulum visakhapatnamense</name>
    <dbReference type="NCBI Taxonomy" id="364297"/>
    <lineage>
        <taxon>Bacteria</taxon>
        <taxon>Pseudomonadati</taxon>
        <taxon>Pseudomonadota</taxon>
        <taxon>Alphaproteobacteria</taxon>
        <taxon>Rhodobacterales</taxon>
        <taxon>Paracoccaceae</taxon>
        <taxon>Rhodovulum</taxon>
    </lineage>
</organism>
<dbReference type="RefSeq" id="WP_113670895.1">
    <property type="nucleotide sequence ID" value="NZ_SOEB01000005.1"/>
</dbReference>
<dbReference type="AlphaFoldDB" id="A0A4R8G7L0"/>
<evidence type="ECO:0000259" key="1">
    <source>
        <dbReference type="Pfam" id="PF06568"/>
    </source>
</evidence>
<proteinExistence type="predicted"/>
<accession>A0A4R8G7L0</accession>
<name>A0A4R8G7L0_9RHOB</name>
<dbReference type="Proteomes" id="UP000295484">
    <property type="component" value="Unassembled WGS sequence"/>
</dbReference>
<evidence type="ECO:0000313" key="2">
    <source>
        <dbReference type="EMBL" id="TDX31368.1"/>
    </source>
</evidence>
<gene>
    <name evidence="2" type="ORF">EV657_105216</name>
</gene>
<feature type="domain" description="YjiS-like" evidence="1">
    <location>
        <begin position="26"/>
        <end position="60"/>
    </location>
</feature>